<reference evidence="1 2" key="1">
    <citation type="journal article" name="Sci. Rep.">
        <title>Telomere-to-telomere assembled and centromere annotated genomes of the two main subspecies of the button mushroom Agaricus bisporus reveal especially polymorphic chromosome ends.</title>
        <authorList>
            <person name="Sonnenberg A.S.M."/>
            <person name="Sedaghat-Telgerd N."/>
            <person name="Lavrijssen B."/>
            <person name="Ohm R.A."/>
            <person name="Hendrickx P.M."/>
            <person name="Scholtmeijer K."/>
            <person name="Baars J.J.P."/>
            <person name="van Peer A."/>
        </authorList>
    </citation>
    <scope>NUCLEOTIDE SEQUENCE [LARGE SCALE GENOMIC DNA]</scope>
    <source>
        <strain evidence="1 2">H119_p4</strain>
    </source>
</reference>
<dbReference type="Proteomes" id="UP000629468">
    <property type="component" value="Unassembled WGS sequence"/>
</dbReference>
<accession>A0A8H7KJC0</accession>
<dbReference type="EMBL" id="JABXXO010000004">
    <property type="protein sequence ID" value="KAF7779139.1"/>
    <property type="molecule type" value="Genomic_DNA"/>
</dbReference>
<dbReference type="AlphaFoldDB" id="A0A8H7KJC0"/>
<proteinExistence type="predicted"/>
<protein>
    <submittedName>
        <fullName evidence="1">Uncharacterized protein</fullName>
    </submittedName>
</protein>
<name>A0A8H7KJC0_AGABI</name>
<sequence>MSDISSPIAKTSYNTEIHTTFNENLRSIEQQRETILTILTNLAHVRNMGTTLNTVATNASTALVSIQPIFNKTVKDMETQKQLDRLVDNARELSLVRIEAKVHDISIKLALMLRAMPEVGTQDQINYSTTVLKAYLGDTSDVPTRQNSPLPVRIKSPSPFPTLINEDDLRMKANFNVEAVCLKAFLKAYEPPTEPTPFTPPKDYTTIVKG</sequence>
<gene>
    <name evidence="1" type="ORF">Agabi119p4_3484</name>
</gene>
<organism evidence="1 2">
    <name type="scientific">Agaricus bisporus var. burnettii</name>
    <dbReference type="NCBI Taxonomy" id="192524"/>
    <lineage>
        <taxon>Eukaryota</taxon>
        <taxon>Fungi</taxon>
        <taxon>Dikarya</taxon>
        <taxon>Basidiomycota</taxon>
        <taxon>Agaricomycotina</taxon>
        <taxon>Agaricomycetes</taxon>
        <taxon>Agaricomycetidae</taxon>
        <taxon>Agaricales</taxon>
        <taxon>Agaricineae</taxon>
        <taxon>Agaricaceae</taxon>
        <taxon>Agaricus</taxon>
    </lineage>
</organism>
<comment type="caution">
    <text evidence="1">The sequence shown here is derived from an EMBL/GenBank/DDBJ whole genome shotgun (WGS) entry which is preliminary data.</text>
</comment>
<evidence type="ECO:0000313" key="2">
    <source>
        <dbReference type="Proteomes" id="UP000629468"/>
    </source>
</evidence>
<evidence type="ECO:0000313" key="1">
    <source>
        <dbReference type="EMBL" id="KAF7779139.1"/>
    </source>
</evidence>